<reference evidence="1" key="1">
    <citation type="submission" date="2018-02" db="EMBL/GenBank/DDBJ databases">
        <title>Rhizophora mucronata_Transcriptome.</title>
        <authorList>
            <person name="Meera S.P."/>
            <person name="Sreeshan A."/>
            <person name="Augustine A."/>
        </authorList>
    </citation>
    <scope>NUCLEOTIDE SEQUENCE</scope>
    <source>
        <tissue evidence="1">Leaf</tissue>
    </source>
</reference>
<organism evidence="1">
    <name type="scientific">Rhizophora mucronata</name>
    <name type="common">Asiatic mangrove</name>
    <dbReference type="NCBI Taxonomy" id="61149"/>
    <lineage>
        <taxon>Eukaryota</taxon>
        <taxon>Viridiplantae</taxon>
        <taxon>Streptophyta</taxon>
        <taxon>Embryophyta</taxon>
        <taxon>Tracheophyta</taxon>
        <taxon>Spermatophyta</taxon>
        <taxon>Magnoliopsida</taxon>
        <taxon>eudicotyledons</taxon>
        <taxon>Gunneridae</taxon>
        <taxon>Pentapetalae</taxon>
        <taxon>rosids</taxon>
        <taxon>fabids</taxon>
        <taxon>Malpighiales</taxon>
        <taxon>Rhizophoraceae</taxon>
        <taxon>Rhizophora</taxon>
    </lineage>
</organism>
<evidence type="ECO:0000313" key="1">
    <source>
        <dbReference type="EMBL" id="MBX59688.1"/>
    </source>
</evidence>
<dbReference type="EMBL" id="GGEC01079204">
    <property type="protein sequence ID" value="MBX59688.1"/>
    <property type="molecule type" value="Transcribed_RNA"/>
</dbReference>
<name>A0A2P2PY83_RHIMU</name>
<accession>A0A2P2PY83</accession>
<dbReference type="AlphaFoldDB" id="A0A2P2PY83"/>
<proteinExistence type="predicted"/>
<protein>
    <submittedName>
        <fullName evidence="1">Uncharacterized protein</fullName>
    </submittedName>
</protein>
<sequence length="42" mass="4956">MSGIFNLLQPKRKLIWRQSNDVDCEGKSGASIRRLLRNQRNR</sequence>